<comment type="catalytic activity">
    <reaction evidence="4">
        <text>[protein]-peptidylproline (omega=180) = [protein]-peptidylproline (omega=0)</text>
        <dbReference type="Rhea" id="RHEA:16237"/>
        <dbReference type="Rhea" id="RHEA-COMP:10747"/>
        <dbReference type="Rhea" id="RHEA-COMP:10748"/>
        <dbReference type="ChEBI" id="CHEBI:83833"/>
        <dbReference type="ChEBI" id="CHEBI:83834"/>
        <dbReference type="EC" id="5.2.1.8"/>
    </reaction>
</comment>
<proteinExistence type="inferred from homology"/>
<feature type="chain" id="PRO_5044969285" description="Peptidyl-prolyl cis-trans isomerase" evidence="4">
    <location>
        <begin position="23"/>
        <end position="197"/>
    </location>
</feature>
<dbReference type="Pfam" id="PF00160">
    <property type="entry name" value="Pro_isomerase"/>
    <property type="match status" value="1"/>
</dbReference>
<dbReference type="InterPro" id="IPR002130">
    <property type="entry name" value="Cyclophilin-type_PPIase_dom"/>
</dbReference>
<dbReference type="PRINTS" id="PR00153">
    <property type="entry name" value="CSAPPISMRASE"/>
</dbReference>
<dbReference type="EMBL" id="JBEPIJ010000010">
    <property type="protein sequence ID" value="MES0874329.1"/>
    <property type="molecule type" value="Genomic_DNA"/>
</dbReference>
<keyword evidence="4" id="KW-0732">Signal</keyword>
<keyword evidence="7" id="KW-1185">Reference proteome</keyword>
<evidence type="ECO:0000256" key="4">
    <source>
        <dbReference type="RuleBase" id="RU363019"/>
    </source>
</evidence>
<dbReference type="PANTHER" id="PTHR43246">
    <property type="entry name" value="PEPTIDYL-PROLYL CIS-TRANS ISOMERASE CYP38, CHLOROPLASTIC"/>
    <property type="match status" value="1"/>
</dbReference>
<dbReference type="Gene3D" id="2.40.100.10">
    <property type="entry name" value="Cyclophilin-like"/>
    <property type="match status" value="1"/>
</dbReference>
<dbReference type="SUPFAM" id="SSF50891">
    <property type="entry name" value="Cyclophilin-like"/>
    <property type="match status" value="1"/>
</dbReference>
<feature type="signal peptide" evidence="4">
    <location>
        <begin position="1"/>
        <end position="22"/>
    </location>
</feature>
<evidence type="ECO:0000313" key="6">
    <source>
        <dbReference type="EMBL" id="MES0874329.1"/>
    </source>
</evidence>
<dbReference type="InterPro" id="IPR044665">
    <property type="entry name" value="E_coli_cyclophilin_A-like"/>
</dbReference>
<sequence length="197" mass="21345">MKTTFASLLGSLILGTTMTAIAAEPVRVLMETSMGDITLELDAEKAPKSTANFVQYVKDRHYDGLVFHRVIEGFMIQGGGYDTHYAQRKTRAPIENEADNGLKNLRGTIAMARTSDPHSASAQFFINHRDNAFLDYPGQDGWGYAVFGKVVDGMDVVDKIAATPTGAIRPFGRDVPLEPVVIERVTLIDAAAPASGN</sequence>
<comment type="function">
    <text evidence="4">PPIases accelerate the folding of proteins. It catalyzes the cis-trans isomerization of proline imidic peptide bonds in oligopeptides.</text>
</comment>
<organism evidence="6 7">
    <name type="scientific">Sinimarinibacterium thermocellulolyticum</name>
    <dbReference type="NCBI Taxonomy" id="3170016"/>
    <lineage>
        <taxon>Bacteria</taxon>
        <taxon>Pseudomonadati</taxon>
        <taxon>Pseudomonadota</taxon>
        <taxon>Gammaproteobacteria</taxon>
        <taxon>Nevskiales</taxon>
        <taxon>Nevskiaceae</taxon>
        <taxon>Sinimarinibacterium</taxon>
    </lineage>
</organism>
<dbReference type="GO" id="GO:0016853">
    <property type="term" value="F:isomerase activity"/>
    <property type="evidence" value="ECO:0007669"/>
    <property type="project" value="UniProtKB-KW"/>
</dbReference>
<evidence type="ECO:0000313" key="7">
    <source>
        <dbReference type="Proteomes" id="UP001465331"/>
    </source>
</evidence>
<name>A0ABV2ACU9_9GAMM</name>
<dbReference type="PROSITE" id="PS50072">
    <property type="entry name" value="CSA_PPIASE_2"/>
    <property type="match status" value="1"/>
</dbReference>
<reference evidence="6 7" key="1">
    <citation type="submission" date="2024-06" db="EMBL/GenBank/DDBJ databases">
        <authorList>
            <person name="Li Z."/>
            <person name="Jiang Y."/>
        </authorList>
    </citation>
    <scope>NUCLEOTIDE SEQUENCE [LARGE SCALE GENOMIC DNA]</scope>
    <source>
        <strain evidence="6 7">HSW-8</strain>
    </source>
</reference>
<feature type="domain" description="PPIase cyclophilin-type" evidence="5">
    <location>
        <begin position="31"/>
        <end position="187"/>
    </location>
</feature>
<dbReference type="Proteomes" id="UP001465331">
    <property type="component" value="Unassembled WGS sequence"/>
</dbReference>
<evidence type="ECO:0000256" key="2">
    <source>
        <dbReference type="ARBA" id="ARBA00023110"/>
    </source>
</evidence>
<accession>A0ABV2ACU9</accession>
<dbReference type="EC" id="5.2.1.8" evidence="4"/>
<keyword evidence="3 4" id="KW-0413">Isomerase</keyword>
<dbReference type="CDD" id="cd01920">
    <property type="entry name" value="cyclophilin_EcCYP_like"/>
    <property type="match status" value="1"/>
</dbReference>
<comment type="caution">
    <text evidence="6">The sequence shown here is derived from an EMBL/GenBank/DDBJ whole genome shotgun (WGS) entry which is preliminary data.</text>
</comment>
<evidence type="ECO:0000256" key="3">
    <source>
        <dbReference type="ARBA" id="ARBA00023235"/>
    </source>
</evidence>
<gene>
    <name evidence="6" type="ORF">ABSH63_09990</name>
</gene>
<dbReference type="InterPro" id="IPR029000">
    <property type="entry name" value="Cyclophilin-like_dom_sf"/>
</dbReference>
<evidence type="ECO:0000259" key="5">
    <source>
        <dbReference type="PROSITE" id="PS50072"/>
    </source>
</evidence>
<evidence type="ECO:0000256" key="1">
    <source>
        <dbReference type="ARBA" id="ARBA00007365"/>
    </source>
</evidence>
<comment type="similarity">
    <text evidence="1 4">Belongs to the cyclophilin-type PPIase family.</text>
</comment>
<dbReference type="InterPro" id="IPR020892">
    <property type="entry name" value="Cyclophilin-type_PPIase_CS"/>
</dbReference>
<protein>
    <recommendedName>
        <fullName evidence="4">Peptidyl-prolyl cis-trans isomerase</fullName>
        <shortName evidence="4">PPIase</shortName>
        <ecNumber evidence="4">5.2.1.8</ecNumber>
    </recommendedName>
</protein>
<dbReference type="PROSITE" id="PS00170">
    <property type="entry name" value="CSA_PPIASE_1"/>
    <property type="match status" value="1"/>
</dbReference>
<keyword evidence="2 4" id="KW-0697">Rotamase</keyword>